<sequence length="110" mass="12934">MKHIIIPEVVVSMAGLFDCLLRLYAKRSCGMDEIPNIYLRRYAEWYSKFFMSFTHVVLMLESYPMSGGMPGLFPFKNLALFYLFNKYCRPHVVQAGWAGYKLKNSYKKQK</sequence>
<organism evidence="1">
    <name type="scientific">Ixodes ricinus</name>
    <name type="common">Common tick</name>
    <name type="synonym">Acarus ricinus</name>
    <dbReference type="NCBI Taxonomy" id="34613"/>
    <lineage>
        <taxon>Eukaryota</taxon>
        <taxon>Metazoa</taxon>
        <taxon>Ecdysozoa</taxon>
        <taxon>Arthropoda</taxon>
        <taxon>Chelicerata</taxon>
        <taxon>Arachnida</taxon>
        <taxon>Acari</taxon>
        <taxon>Parasitiformes</taxon>
        <taxon>Ixodida</taxon>
        <taxon>Ixodoidea</taxon>
        <taxon>Ixodidae</taxon>
        <taxon>Ixodinae</taxon>
        <taxon>Ixodes</taxon>
    </lineage>
</organism>
<dbReference type="AlphaFoldDB" id="A0A147BK29"/>
<evidence type="ECO:0000313" key="1">
    <source>
        <dbReference type="EMBL" id="JAR91116.1"/>
    </source>
</evidence>
<name>A0A147BK29_IXORI</name>
<reference evidence="1" key="1">
    <citation type="journal article" date="2018" name="PLoS Negl. Trop. Dis.">
        <title>Sialome diversity of ticks revealed by RNAseq of single tick salivary glands.</title>
        <authorList>
            <person name="Perner J."/>
            <person name="Kropackova S."/>
            <person name="Kopacek P."/>
            <person name="Ribeiro J.M."/>
        </authorList>
    </citation>
    <scope>NUCLEOTIDE SEQUENCE</scope>
    <source>
        <strain evidence="1">Siblings of single egg batch collected in Ceske Budejovice</strain>
        <tissue evidence="1">Salivary glands</tissue>
    </source>
</reference>
<proteinExistence type="predicted"/>
<dbReference type="EMBL" id="GEGO01004288">
    <property type="protein sequence ID" value="JAR91116.1"/>
    <property type="molecule type" value="Transcribed_RNA"/>
</dbReference>
<accession>A0A147BK29</accession>
<protein>
    <submittedName>
        <fullName evidence="1">Putative secreted protein</fullName>
    </submittedName>
</protein>